<evidence type="ECO:0000259" key="9">
    <source>
        <dbReference type="Pfam" id="PF07662"/>
    </source>
</evidence>
<name>A0A6P3XHP4_DINQU</name>
<dbReference type="InterPro" id="IPR018270">
    <property type="entry name" value="C_nuclsd_transpt_met_bac"/>
</dbReference>
<evidence type="ECO:0000256" key="1">
    <source>
        <dbReference type="ARBA" id="ARBA00004651"/>
    </source>
</evidence>
<dbReference type="PANTHER" id="PTHR10590">
    <property type="entry name" value="SODIUM/NUCLEOSIDE COTRANSPORTER"/>
    <property type="match status" value="1"/>
</dbReference>
<dbReference type="GO" id="GO:0005886">
    <property type="term" value="C:plasma membrane"/>
    <property type="evidence" value="ECO:0007669"/>
    <property type="project" value="UniProtKB-SubCell"/>
</dbReference>
<keyword evidence="6 7" id="KW-0472">Membrane</keyword>
<evidence type="ECO:0000313" key="11">
    <source>
        <dbReference type="Proteomes" id="UP000515204"/>
    </source>
</evidence>
<dbReference type="OrthoDB" id="6075923at2759"/>
<evidence type="ECO:0000259" key="10">
    <source>
        <dbReference type="Pfam" id="PF07670"/>
    </source>
</evidence>
<dbReference type="GO" id="GO:0005415">
    <property type="term" value="F:nucleoside:sodium symporter activity"/>
    <property type="evidence" value="ECO:0007669"/>
    <property type="project" value="TreeGrafter"/>
</dbReference>
<comment type="subcellular location">
    <subcellularLocation>
        <location evidence="1">Cell membrane</location>
        <topology evidence="1">Multi-pass membrane protein</topology>
    </subcellularLocation>
</comment>
<feature type="transmembrane region" description="Helical" evidence="7">
    <location>
        <begin position="524"/>
        <end position="548"/>
    </location>
</feature>
<evidence type="ECO:0000256" key="6">
    <source>
        <dbReference type="ARBA" id="ARBA00023136"/>
    </source>
</evidence>
<proteinExistence type="inferred from homology"/>
<accession>A0A6P3XHP4</accession>
<feature type="transmembrane region" description="Helical" evidence="7">
    <location>
        <begin position="560"/>
        <end position="582"/>
    </location>
</feature>
<feature type="transmembrane region" description="Helical" evidence="7">
    <location>
        <begin position="183"/>
        <end position="199"/>
    </location>
</feature>
<dbReference type="InterPro" id="IPR002668">
    <property type="entry name" value="CNT_N_dom"/>
</dbReference>
<dbReference type="InterPro" id="IPR011657">
    <property type="entry name" value="CNT_C_dom"/>
</dbReference>
<keyword evidence="5 7" id="KW-1133">Transmembrane helix</keyword>
<dbReference type="Pfam" id="PF01773">
    <property type="entry name" value="Nucleos_tra2_N"/>
    <property type="match status" value="1"/>
</dbReference>
<evidence type="ECO:0000256" key="7">
    <source>
        <dbReference type="RuleBase" id="RU362018"/>
    </source>
</evidence>
<reference evidence="12" key="1">
    <citation type="submission" date="2025-08" db="UniProtKB">
        <authorList>
            <consortium name="RefSeq"/>
        </authorList>
    </citation>
    <scope>IDENTIFICATION</scope>
</reference>
<dbReference type="RefSeq" id="XP_014477508.1">
    <property type="nucleotide sequence ID" value="XM_014622022.1"/>
</dbReference>
<evidence type="ECO:0000256" key="4">
    <source>
        <dbReference type="ARBA" id="ARBA00022692"/>
    </source>
</evidence>
<evidence type="ECO:0000313" key="12">
    <source>
        <dbReference type="RefSeq" id="XP_014477508.1"/>
    </source>
</evidence>
<dbReference type="Proteomes" id="UP000515204">
    <property type="component" value="Unplaced"/>
</dbReference>
<feature type="transmembrane region" description="Helical" evidence="7">
    <location>
        <begin position="452"/>
        <end position="473"/>
    </location>
</feature>
<sequence>MSGRVNQAFDDNQLDELESGRRKSGIFTNENVASHREPSGYWAAKWKAIEAFASKHRRIIELILKIFGVIFLNLLILGYIIYAGIYWKSTPSGKKCDFGWCGGYGMLLIIAGIVYVGLIYFLIVKRYFGKRIARYCRPMTSFWVRLRDTKYGRRLGGTIFCLIVFIAIIIFLVIDTAESRERLISGFGVIVILGLGFVFSKYPRQINWRPVILGLFLQFTLGLITIRWSVGRSIFECVSGRVASFLEFAKDGARFVFSEDLVNKGVFAFAVLPVIFFFSFIVQVLSYVGAMQWFILKLGWVLQRIMDTTLCESISAVANPFIGMSESPLLIKPYLSKLTSSELHAIMCSGYSTVSGSILAAYIAFGAQPVYLITASVMSAPASLCYSKLFYPETEQSQTKFENMKLEKSTDTSILDAATNGALAALPIVLGIIANIVAFVSFVAFFNALLSWFGGLVGYEALSLEIILAKVFMPLSWVMGVPWEQCEDVGTLIGLKTVVNELVAYQKMGEFKKQGRIFGRSETIATFAVCGFANPGSIGIMIGILASLAPEKKEQITSVVVRAFFAGSAVCFLTASIAGMLIDEISFSNSTIISNVTETLSTSLL</sequence>
<organism evidence="11 12">
    <name type="scientific">Dinoponera quadriceps</name>
    <name type="common">South American ant</name>
    <dbReference type="NCBI Taxonomy" id="609295"/>
    <lineage>
        <taxon>Eukaryota</taxon>
        <taxon>Metazoa</taxon>
        <taxon>Ecdysozoa</taxon>
        <taxon>Arthropoda</taxon>
        <taxon>Hexapoda</taxon>
        <taxon>Insecta</taxon>
        <taxon>Pterygota</taxon>
        <taxon>Neoptera</taxon>
        <taxon>Endopterygota</taxon>
        <taxon>Hymenoptera</taxon>
        <taxon>Apocrita</taxon>
        <taxon>Aculeata</taxon>
        <taxon>Formicoidea</taxon>
        <taxon>Formicidae</taxon>
        <taxon>Ponerinae</taxon>
        <taxon>Ponerini</taxon>
        <taxon>Dinoponera</taxon>
    </lineage>
</organism>
<feature type="transmembrane region" description="Helical" evidence="7">
    <location>
        <begin position="62"/>
        <end position="82"/>
    </location>
</feature>
<feature type="domain" description="Concentrative nucleoside transporter N-terminal" evidence="8">
    <location>
        <begin position="187"/>
        <end position="259"/>
    </location>
</feature>
<feature type="transmembrane region" description="Helical" evidence="7">
    <location>
        <begin position="266"/>
        <end position="296"/>
    </location>
</feature>
<evidence type="ECO:0000256" key="5">
    <source>
        <dbReference type="ARBA" id="ARBA00022989"/>
    </source>
</evidence>
<keyword evidence="3" id="KW-1003">Cell membrane</keyword>
<feature type="transmembrane region" description="Helical" evidence="7">
    <location>
        <begin position="155"/>
        <end position="177"/>
    </location>
</feature>
<keyword evidence="11" id="KW-1185">Reference proteome</keyword>
<evidence type="ECO:0000259" key="8">
    <source>
        <dbReference type="Pfam" id="PF01773"/>
    </source>
</evidence>
<keyword evidence="7" id="KW-0813">Transport</keyword>
<keyword evidence="4 7" id="KW-0812">Transmembrane</keyword>
<dbReference type="GeneID" id="106745954"/>
<feature type="transmembrane region" description="Helical" evidence="7">
    <location>
        <begin position="423"/>
        <end position="446"/>
    </location>
</feature>
<dbReference type="NCBIfam" id="TIGR00804">
    <property type="entry name" value="nupC"/>
    <property type="match status" value="1"/>
</dbReference>
<feature type="domain" description="Concentrative nucleoside transporter C-terminal" evidence="9">
    <location>
        <begin position="371"/>
        <end position="579"/>
    </location>
</feature>
<dbReference type="AlphaFoldDB" id="A0A6P3XHP4"/>
<protein>
    <recommendedName>
        <fullName evidence="7">Sodium/nucleoside cotransporter</fullName>
    </recommendedName>
</protein>
<feature type="transmembrane region" description="Helical" evidence="7">
    <location>
        <begin position="211"/>
        <end position="230"/>
    </location>
</feature>
<dbReference type="CTD" id="35914"/>
<dbReference type="InterPro" id="IPR008276">
    <property type="entry name" value="C_nuclsd_transpt"/>
</dbReference>
<dbReference type="PANTHER" id="PTHR10590:SF4">
    <property type="entry name" value="SOLUTE CARRIER FAMILY 28 MEMBER 3"/>
    <property type="match status" value="1"/>
</dbReference>
<feature type="domain" description="Nucleoside transporter/FeoB GTPase Gate" evidence="10">
    <location>
        <begin position="269"/>
        <end position="367"/>
    </location>
</feature>
<gene>
    <name evidence="12" type="primary">LOC106745954</name>
</gene>
<dbReference type="Pfam" id="PF07670">
    <property type="entry name" value="Gate"/>
    <property type="match status" value="1"/>
</dbReference>
<feature type="transmembrane region" description="Helical" evidence="7">
    <location>
        <begin position="102"/>
        <end position="124"/>
    </location>
</feature>
<evidence type="ECO:0000256" key="3">
    <source>
        <dbReference type="ARBA" id="ARBA00022475"/>
    </source>
</evidence>
<comment type="similarity">
    <text evidence="2 7">Belongs to the concentrative nucleoside transporter (CNT) (TC 2.A.41) family.</text>
</comment>
<dbReference type="KEGG" id="dqu:106745954"/>
<dbReference type="Pfam" id="PF07662">
    <property type="entry name" value="Nucleos_tra2_C"/>
    <property type="match status" value="1"/>
</dbReference>
<evidence type="ECO:0000256" key="2">
    <source>
        <dbReference type="ARBA" id="ARBA00009033"/>
    </source>
</evidence>
<dbReference type="InterPro" id="IPR011642">
    <property type="entry name" value="Gate_dom"/>
</dbReference>